<dbReference type="AlphaFoldDB" id="Q5Z734"/>
<evidence type="ECO:0000313" key="2">
    <source>
        <dbReference type="EMBL" id="BAD54235.1"/>
    </source>
</evidence>
<organism evidence="2 3">
    <name type="scientific">Oryza sativa subsp. japonica</name>
    <name type="common">Rice</name>
    <dbReference type="NCBI Taxonomy" id="39947"/>
    <lineage>
        <taxon>Eukaryota</taxon>
        <taxon>Viridiplantae</taxon>
        <taxon>Streptophyta</taxon>
        <taxon>Embryophyta</taxon>
        <taxon>Tracheophyta</taxon>
        <taxon>Spermatophyta</taxon>
        <taxon>Magnoliopsida</taxon>
        <taxon>Liliopsida</taxon>
        <taxon>Poales</taxon>
        <taxon>Poaceae</taxon>
        <taxon>BOP clade</taxon>
        <taxon>Oryzoideae</taxon>
        <taxon>Oryzeae</taxon>
        <taxon>Oryzinae</taxon>
        <taxon>Oryza</taxon>
        <taxon>Oryza sativa</taxon>
    </lineage>
</organism>
<dbReference type="Proteomes" id="UP000000763">
    <property type="component" value="Chromosome 6"/>
</dbReference>
<gene>
    <name evidence="2" type="primary">P0506C10.11</name>
</gene>
<sequence>MARAAHLVLLRNKSIFSLIFESFLYGQISHSGAAVGHGWSGGHGEGCGGGRPRVERQRRSGAAE</sequence>
<reference evidence="3" key="1">
    <citation type="journal article" date="2005" name="Nature">
        <title>The map-based sequence of the rice genome.</title>
        <authorList>
            <consortium name="International rice genome sequencing project (IRGSP)"/>
            <person name="Matsumoto T."/>
            <person name="Wu J."/>
            <person name="Kanamori H."/>
            <person name="Katayose Y."/>
            <person name="Fujisawa M."/>
            <person name="Namiki N."/>
            <person name="Mizuno H."/>
            <person name="Yamamoto K."/>
            <person name="Antonio B.A."/>
            <person name="Baba T."/>
            <person name="Sakata K."/>
            <person name="Nagamura Y."/>
            <person name="Aoki H."/>
            <person name="Arikawa K."/>
            <person name="Arita K."/>
            <person name="Bito T."/>
            <person name="Chiden Y."/>
            <person name="Fujitsuka N."/>
            <person name="Fukunaka R."/>
            <person name="Hamada M."/>
            <person name="Harada C."/>
            <person name="Hayashi A."/>
            <person name="Hijishita S."/>
            <person name="Honda M."/>
            <person name="Hosokawa S."/>
            <person name="Ichikawa Y."/>
            <person name="Idonuma A."/>
            <person name="Iijima M."/>
            <person name="Ikeda M."/>
            <person name="Ikeno M."/>
            <person name="Ito K."/>
            <person name="Ito S."/>
            <person name="Ito T."/>
            <person name="Ito Y."/>
            <person name="Ito Y."/>
            <person name="Iwabuchi A."/>
            <person name="Kamiya K."/>
            <person name="Karasawa W."/>
            <person name="Kurita K."/>
            <person name="Katagiri S."/>
            <person name="Kikuta A."/>
            <person name="Kobayashi H."/>
            <person name="Kobayashi N."/>
            <person name="Machita K."/>
            <person name="Maehara T."/>
            <person name="Masukawa M."/>
            <person name="Mizubayashi T."/>
            <person name="Mukai Y."/>
            <person name="Nagasaki H."/>
            <person name="Nagata Y."/>
            <person name="Naito S."/>
            <person name="Nakashima M."/>
            <person name="Nakama Y."/>
            <person name="Nakamichi Y."/>
            <person name="Nakamura M."/>
            <person name="Meguro A."/>
            <person name="Negishi M."/>
            <person name="Ohta I."/>
            <person name="Ohta T."/>
            <person name="Okamoto M."/>
            <person name="Ono N."/>
            <person name="Saji S."/>
            <person name="Sakaguchi M."/>
            <person name="Sakai K."/>
            <person name="Shibata M."/>
            <person name="Shimokawa T."/>
            <person name="Song J."/>
            <person name="Takazaki Y."/>
            <person name="Terasawa K."/>
            <person name="Tsugane M."/>
            <person name="Tsuji K."/>
            <person name="Ueda S."/>
            <person name="Waki K."/>
            <person name="Yamagata H."/>
            <person name="Yamamoto M."/>
            <person name="Yamamoto S."/>
            <person name="Yamane H."/>
            <person name="Yoshiki S."/>
            <person name="Yoshihara R."/>
            <person name="Yukawa K."/>
            <person name="Zhong H."/>
            <person name="Yano M."/>
            <person name="Yuan Q."/>
            <person name="Ouyang S."/>
            <person name="Liu J."/>
            <person name="Jones K.M."/>
            <person name="Gansberger K."/>
            <person name="Moffat K."/>
            <person name="Hill J."/>
            <person name="Bera J."/>
            <person name="Fadrosh D."/>
            <person name="Jin S."/>
            <person name="Johri S."/>
            <person name="Kim M."/>
            <person name="Overton L."/>
            <person name="Reardon M."/>
            <person name="Tsitrin T."/>
            <person name="Vuong H."/>
            <person name="Weaver B."/>
            <person name="Ciecko A."/>
            <person name="Tallon L."/>
            <person name="Jackson J."/>
            <person name="Pai G."/>
            <person name="Aken S.V."/>
            <person name="Utterback T."/>
            <person name="Reidmuller S."/>
            <person name="Feldblyum T."/>
            <person name="Hsiao J."/>
            <person name="Zismann V."/>
            <person name="Iobst S."/>
            <person name="de Vazeille A.R."/>
            <person name="Buell C.R."/>
            <person name="Ying K."/>
            <person name="Li Y."/>
            <person name="Lu T."/>
            <person name="Huang Y."/>
            <person name="Zhao Q."/>
            <person name="Feng Q."/>
            <person name="Zhang L."/>
            <person name="Zhu J."/>
            <person name="Weng Q."/>
            <person name="Mu J."/>
            <person name="Lu Y."/>
            <person name="Fan D."/>
            <person name="Liu Y."/>
            <person name="Guan J."/>
            <person name="Zhang Y."/>
            <person name="Yu S."/>
            <person name="Liu X."/>
            <person name="Zhang Y."/>
            <person name="Hong G."/>
            <person name="Han B."/>
            <person name="Choisne N."/>
            <person name="Demange N."/>
            <person name="Orjeda G."/>
            <person name="Samain S."/>
            <person name="Cattolico L."/>
            <person name="Pelletier E."/>
            <person name="Couloux A."/>
            <person name="Segurens B."/>
            <person name="Wincker P."/>
            <person name="D'Hont A."/>
            <person name="Scarpelli C."/>
            <person name="Weissenbach J."/>
            <person name="Salanoubat M."/>
            <person name="Quetier F."/>
            <person name="Yu Y."/>
            <person name="Kim H.R."/>
            <person name="Rambo T."/>
            <person name="Currie J."/>
            <person name="Collura K."/>
            <person name="Luo M."/>
            <person name="Yang T."/>
            <person name="Ammiraju J.S.S."/>
            <person name="Engler F."/>
            <person name="Soderlund C."/>
            <person name="Wing R.A."/>
            <person name="Palmer L.E."/>
            <person name="de la Bastide M."/>
            <person name="Spiegel L."/>
            <person name="Nascimento L."/>
            <person name="Zutavern T."/>
            <person name="O'Shaughnessy A."/>
            <person name="Dike S."/>
            <person name="Dedhia N."/>
            <person name="Preston R."/>
            <person name="Balija V."/>
            <person name="McCombie W.R."/>
            <person name="Chow T."/>
            <person name="Chen H."/>
            <person name="Chung M."/>
            <person name="Chen C."/>
            <person name="Shaw J."/>
            <person name="Wu H."/>
            <person name="Hsiao K."/>
            <person name="Chao Y."/>
            <person name="Chu M."/>
            <person name="Cheng C."/>
            <person name="Hour A."/>
            <person name="Lee P."/>
            <person name="Lin S."/>
            <person name="Lin Y."/>
            <person name="Liou J."/>
            <person name="Liu S."/>
            <person name="Hsing Y."/>
            <person name="Raghuvanshi S."/>
            <person name="Mohanty A."/>
            <person name="Bharti A.K."/>
            <person name="Gaur A."/>
            <person name="Gupta V."/>
            <person name="Kumar D."/>
            <person name="Ravi V."/>
            <person name="Vij S."/>
            <person name="Kapur A."/>
            <person name="Khurana P."/>
            <person name="Khurana P."/>
            <person name="Khurana J.P."/>
            <person name="Tyagi A.K."/>
            <person name="Gaikwad K."/>
            <person name="Singh A."/>
            <person name="Dalal V."/>
            <person name="Srivastava S."/>
            <person name="Dixit A."/>
            <person name="Pal A.K."/>
            <person name="Ghazi I.A."/>
            <person name="Yadav M."/>
            <person name="Pandit A."/>
            <person name="Bhargava A."/>
            <person name="Sureshbabu K."/>
            <person name="Batra K."/>
            <person name="Sharma T.R."/>
            <person name="Mohapatra T."/>
            <person name="Singh N.K."/>
            <person name="Messing J."/>
            <person name="Nelson A.B."/>
            <person name="Fuks G."/>
            <person name="Kavchok S."/>
            <person name="Keizer G."/>
            <person name="Linton E."/>
            <person name="Llaca V."/>
            <person name="Song R."/>
            <person name="Tanyolac B."/>
            <person name="Young S."/>
            <person name="Ho-Il K."/>
            <person name="Hahn J.H."/>
            <person name="Sangsakoo G."/>
            <person name="Vanavichit A."/>
            <person name="de Mattos Luiz.A.T."/>
            <person name="Zimmer P.D."/>
            <person name="Malone G."/>
            <person name="Dellagostin O."/>
            <person name="de Oliveira A.C."/>
            <person name="Bevan M."/>
            <person name="Bancroft I."/>
            <person name="Minx P."/>
            <person name="Cordum H."/>
            <person name="Wilson R."/>
            <person name="Cheng Z."/>
            <person name="Jin W."/>
            <person name="Jiang J."/>
            <person name="Leong S.A."/>
            <person name="Iwama H."/>
            <person name="Gojobori T."/>
            <person name="Itoh T."/>
            <person name="Niimura Y."/>
            <person name="Fujii Y."/>
            <person name="Habara T."/>
            <person name="Sakai H."/>
            <person name="Sato Y."/>
            <person name="Wilson G."/>
            <person name="Kumar K."/>
            <person name="McCouch S."/>
            <person name="Juretic N."/>
            <person name="Hoen D."/>
            <person name="Wright S."/>
            <person name="Bruskiewich R."/>
            <person name="Bureau T."/>
            <person name="Miyao A."/>
            <person name="Hirochika H."/>
            <person name="Nishikawa T."/>
            <person name="Kadowaki K."/>
            <person name="Sugiura M."/>
            <person name="Burr B."/>
            <person name="Sasaki T."/>
        </authorList>
    </citation>
    <scope>NUCLEOTIDE SEQUENCE [LARGE SCALE GENOMIC DNA]</scope>
    <source>
        <strain evidence="3">cv. Nipponbare</strain>
    </source>
</reference>
<name>Q5Z734_ORYSJ</name>
<evidence type="ECO:0000313" key="3">
    <source>
        <dbReference type="Proteomes" id="UP000000763"/>
    </source>
</evidence>
<reference evidence="3" key="2">
    <citation type="journal article" date="2008" name="Nucleic Acids Res.">
        <title>The rice annotation project database (RAP-DB): 2008 update.</title>
        <authorList>
            <consortium name="The rice annotation project (RAP)"/>
        </authorList>
    </citation>
    <scope>GENOME REANNOTATION</scope>
    <source>
        <strain evidence="3">cv. Nipponbare</strain>
    </source>
</reference>
<protein>
    <submittedName>
        <fullName evidence="2">Uncharacterized protein</fullName>
    </submittedName>
</protein>
<dbReference type="EMBL" id="AP004794">
    <property type="protein sequence ID" value="BAD54235.1"/>
    <property type="molecule type" value="Genomic_DNA"/>
</dbReference>
<feature type="compositionally biased region" description="Gly residues" evidence="1">
    <location>
        <begin position="39"/>
        <end position="51"/>
    </location>
</feature>
<feature type="region of interest" description="Disordered" evidence="1">
    <location>
        <begin position="39"/>
        <end position="64"/>
    </location>
</feature>
<accession>Q5Z734</accession>
<proteinExistence type="predicted"/>
<evidence type="ECO:0000256" key="1">
    <source>
        <dbReference type="SAM" id="MobiDB-lite"/>
    </source>
</evidence>